<feature type="active site" description="Nucleophile" evidence="6">
    <location>
        <position position="476"/>
    </location>
</feature>
<name>A0A414CLS9_STRPA</name>
<dbReference type="InterPro" id="IPR031704">
    <property type="entry name" value="Glyco_hydro_36_N"/>
</dbReference>
<evidence type="ECO:0000256" key="5">
    <source>
        <dbReference type="PIRNR" id="PIRNR005536"/>
    </source>
</evidence>
<dbReference type="PIRSF" id="PIRSF005536">
    <property type="entry name" value="Agal"/>
    <property type="match status" value="1"/>
</dbReference>
<dbReference type="Pfam" id="PF16875">
    <property type="entry name" value="Glyco_hydro_36N"/>
    <property type="match status" value="1"/>
</dbReference>
<dbReference type="Pfam" id="PF02065">
    <property type="entry name" value="Melibiase"/>
    <property type="match status" value="1"/>
</dbReference>
<evidence type="ECO:0000259" key="8">
    <source>
        <dbReference type="Pfam" id="PF16875"/>
    </source>
</evidence>
<keyword evidence="4 5" id="KW-0326">Glycosidase</keyword>
<dbReference type="CDD" id="cd14791">
    <property type="entry name" value="GH36"/>
    <property type="match status" value="1"/>
</dbReference>
<evidence type="ECO:0000256" key="6">
    <source>
        <dbReference type="PIRSR" id="PIRSR005536-1"/>
    </source>
</evidence>
<evidence type="ECO:0000313" key="10">
    <source>
        <dbReference type="Proteomes" id="UP000285773"/>
    </source>
</evidence>
<dbReference type="InterPro" id="IPR031705">
    <property type="entry name" value="Glyco_hydro_36_C"/>
</dbReference>
<evidence type="ECO:0000256" key="1">
    <source>
        <dbReference type="ARBA" id="ARBA00001255"/>
    </source>
</evidence>
<reference evidence="9 10" key="1">
    <citation type="submission" date="2018-08" db="EMBL/GenBank/DDBJ databases">
        <title>A genome reference for cultivated species of the human gut microbiota.</title>
        <authorList>
            <person name="Zou Y."/>
            <person name="Xue W."/>
            <person name="Luo G."/>
        </authorList>
    </citation>
    <scope>NUCLEOTIDE SEQUENCE [LARGE SCALE GENOMIC DNA]</scope>
    <source>
        <strain evidence="9 10">AM33-3BH</strain>
    </source>
</reference>
<proteinExistence type="inferred from homology"/>
<dbReference type="EMBL" id="QSIO01000001">
    <property type="protein sequence ID" value="RHC95978.1"/>
    <property type="molecule type" value="Genomic_DNA"/>
</dbReference>
<dbReference type="GO" id="GO:0016052">
    <property type="term" value="P:carbohydrate catabolic process"/>
    <property type="evidence" value="ECO:0007669"/>
    <property type="project" value="InterPro"/>
</dbReference>
<dbReference type="SUPFAM" id="SSF51445">
    <property type="entry name" value="(Trans)glycosidases"/>
    <property type="match status" value="1"/>
</dbReference>
<sequence>MEEDMAIRIEQNLFYVESKGLSLILENRDGYLMLKHLGRPIPSYHFFNTVHEKDHAFSGNPTPDNRTFSLDTQRQILGQHGLGDFRKPSIQIQHGATEVTDFLYVGANIYSGSVEATGLPNPHTVDSAETLALVFEDDQAALRLTLYYTAYEDRATITSFSKIENCSDETVVIHKAFSVLADVPAGDYDVITLQGAYAREKTVRRQQVEQGIFSISSNRGASGHAQTPALILADHEVTEDAGSALAFQLLYSGNFEGFVQKNQLNEVRVGLGINPENFSWELAPNQSFDTPVAMISYSHEGLTGLSQESQAFVQDHIIPSPFAHKERPILINNWEATYFDFKKEKLLELADESQKVGIELFVLDDGWFGNRYDDNRALGDWTVNEEKLGGSLAELIQGIHDKGLQFGLWVEPEMISVDSDLYRAHPDWAIQVPGYEHTYSRNQLVLDFSNKEVVAYIKQVLDDLLGNHEIDYIKWDMNRNITKLGNGKTYLETKMQSHAYILGLYEVVSYLTEKYDNILFESCSGGGGRNDLGMMRYFPQVWASDNTDAIARLPIQYGSSYLYPTISMGAHVSAVPNHQMGRMTPLETRGHVAMMGNLGYELDLTSLPQEELDKIAAQVAHYKTIRQLVQFGKHYRLINPSHGSNQAAVQFTYQDRTVVTYVRVLSTVEEIEPTMKLKGLEEDALYSLEGTDQVYSGAELMYAGLTVILPQGDFLSKQYVFVKK</sequence>
<dbReference type="EC" id="3.2.1.22" evidence="2 5"/>
<dbReference type="Gene3D" id="2.70.98.60">
    <property type="entry name" value="alpha-galactosidase from lactobacil brevis"/>
    <property type="match status" value="1"/>
</dbReference>
<protein>
    <recommendedName>
        <fullName evidence="2 5">Alpha-galactosidase</fullName>
        <ecNumber evidence="2 5">3.2.1.22</ecNumber>
    </recommendedName>
</protein>
<dbReference type="InterPro" id="IPR013785">
    <property type="entry name" value="Aldolase_TIM"/>
</dbReference>
<dbReference type="InterPro" id="IPR038417">
    <property type="entry name" value="Alpga-gal_N_sf"/>
</dbReference>
<accession>A0A414CLS9</accession>
<comment type="caution">
    <text evidence="9">The sequence shown here is derived from an EMBL/GenBank/DDBJ whole genome shotgun (WGS) entry which is preliminary data.</text>
</comment>
<gene>
    <name evidence="9" type="ORF">DW820_02295</name>
</gene>
<feature type="domain" description="Glycosyl hydrolase family 36 C-terminal" evidence="7">
    <location>
        <begin position="647"/>
        <end position="721"/>
    </location>
</feature>
<dbReference type="InterPro" id="IPR013780">
    <property type="entry name" value="Glyco_hydro_b"/>
</dbReference>
<dbReference type="GO" id="GO:0004557">
    <property type="term" value="F:alpha-galactosidase activity"/>
    <property type="evidence" value="ECO:0007669"/>
    <property type="project" value="UniProtKB-UniRule"/>
</dbReference>
<dbReference type="Gene3D" id="3.20.20.70">
    <property type="entry name" value="Aldolase class I"/>
    <property type="match status" value="1"/>
</dbReference>
<dbReference type="Pfam" id="PF16874">
    <property type="entry name" value="Glyco_hydro_36C"/>
    <property type="match status" value="1"/>
</dbReference>
<evidence type="ECO:0000256" key="2">
    <source>
        <dbReference type="ARBA" id="ARBA00012755"/>
    </source>
</evidence>
<evidence type="ECO:0000313" key="9">
    <source>
        <dbReference type="EMBL" id="RHC95978.1"/>
    </source>
</evidence>
<dbReference type="InterPro" id="IPR017853">
    <property type="entry name" value="GH"/>
</dbReference>
<keyword evidence="3 5" id="KW-0378">Hydrolase</keyword>
<evidence type="ECO:0000259" key="7">
    <source>
        <dbReference type="Pfam" id="PF16874"/>
    </source>
</evidence>
<evidence type="ECO:0000256" key="3">
    <source>
        <dbReference type="ARBA" id="ARBA00022801"/>
    </source>
</evidence>
<dbReference type="Proteomes" id="UP000285773">
    <property type="component" value="Unassembled WGS sequence"/>
</dbReference>
<feature type="active site" description="Proton donor" evidence="6">
    <location>
        <position position="545"/>
    </location>
</feature>
<dbReference type="PANTHER" id="PTHR43053:SF3">
    <property type="entry name" value="ALPHA-GALACTOSIDASE C-RELATED"/>
    <property type="match status" value="1"/>
</dbReference>
<dbReference type="InterPro" id="IPR050985">
    <property type="entry name" value="Alpha-glycosidase_related"/>
</dbReference>
<organism evidence="9 10">
    <name type="scientific">Streptococcus parasanguinis</name>
    <dbReference type="NCBI Taxonomy" id="1318"/>
    <lineage>
        <taxon>Bacteria</taxon>
        <taxon>Bacillati</taxon>
        <taxon>Bacillota</taxon>
        <taxon>Bacilli</taxon>
        <taxon>Lactobacillales</taxon>
        <taxon>Streptococcaceae</taxon>
        <taxon>Streptococcus</taxon>
    </lineage>
</organism>
<comment type="catalytic activity">
    <reaction evidence="1 5">
        <text>Hydrolysis of terminal, non-reducing alpha-D-galactose residues in alpha-D-galactosides, including galactose oligosaccharides, galactomannans and galactolipids.</text>
        <dbReference type="EC" id="3.2.1.22"/>
    </reaction>
</comment>
<dbReference type="Gene3D" id="2.60.40.1180">
    <property type="entry name" value="Golgi alpha-mannosidase II"/>
    <property type="match status" value="1"/>
</dbReference>
<dbReference type="AlphaFoldDB" id="A0A414CLS9"/>
<dbReference type="FunFam" id="3.20.20.70:FF:000118">
    <property type="entry name" value="Alpha-galactosidase"/>
    <property type="match status" value="1"/>
</dbReference>
<feature type="domain" description="Glycosyl hydrolase family 36 N-terminal" evidence="8">
    <location>
        <begin position="30"/>
        <end position="283"/>
    </location>
</feature>
<comment type="similarity">
    <text evidence="5">Belongs to the glycosyl hydrolase.</text>
</comment>
<evidence type="ECO:0000256" key="4">
    <source>
        <dbReference type="ARBA" id="ARBA00023295"/>
    </source>
</evidence>
<dbReference type="InterPro" id="IPR002252">
    <property type="entry name" value="Glyco_hydro_36"/>
</dbReference>
<dbReference type="PRINTS" id="PR00743">
    <property type="entry name" value="GLHYDRLASE36"/>
</dbReference>
<dbReference type="PANTHER" id="PTHR43053">
    <property type="entry name" value="GLYCOSIDASE FAMILY 31"/>
    <property type="match status" value="1"/>
</dbReference>